<keyword evidence="3" id="KW-0963">Cytoplasm</keyword>
<evidence type="ECO:0000256" key="4">
    <source>
        <dbReference type="ARBA" id="ARBA00022679"/>
    </source>
</evidence>
<dbReference type="CDD" id="cd00211">
    <property type="entry name" value="PTS_IIA_fru"/>
    <property type="match status" value="1"/>
</dbReference>
<accession>A0ABW1VXS0</accession>
<name>A0ABW1VXS0_9GAMM</name>
<evidence type="ECO:0000259" key="7">
    <source>
        <dbReference type="PROSITE" id="PS51094"/>
    </source>
</evidence>
<keyword evidence="8" id="KW-0762">Sugar transport</keyword>
<dbReference type="SUPFAM" id="SSF55804">
    <property type="entry name" value="Phoshotransferase/anion transport protein"/>
    <property type="match status" value="1"/>
</dbReference>
<keyword evidence="4" id="KW-0808">Transferase</keyword>
<evidence type="ECO:0000256" key="6">
    <source>
        <dbReference type="ARBA" id="ARBA00022777"/>
    </source>
</evidence>
<gene>
    <name evidence="8" type="ORF">ACFP9W_03405</name>
</gene>
<dbReference type="InterPro" id="IPR016152">
    <property type="entry name" value="PTrfase/Anion_transptr"/>
</dbReference>
<comment type="caution">
    <text evidence="8">The sequence shown here is derived from an EMBL/GenBank/DDBJ whole genome shotgun (WGS) entry which is preliminary data.</text>
</comment>
<keyword evidence="6" id="KW-0418">Kinase</keyword>
<dbReference type="Pfam" id="PF00359">
    <property type="entry name" value="PTS_EIIA_2"/>
    <property type="match status" value="1"/>
</dbReference>
<evidence type="ECO:0000256" key="5">
    <source>
        <dbReference type="ARBA" id="ARBA00022683"/>
    </source>
</evidence>
<dbReference type="InterPro" id="IPR002178">
    <property type="entry name" value="PTS_EIIA_type-2_dom"/>
</dbReference>
<evidence type="ECO:0000256" key="2">
    <source>
        <dbReference type="ARBA" id="ARBA00022448"/>
    </source>
</evidence>
<keyword evidence="2" id="KW-0813">Transport</keyword>
<proteinExistence type="predicted"/>
<organism evidence="8 9">
    <name type="scientific">Tatumella terrea</name>
    <dbReference type="NCBI Taxonomy" id="419007"/>
    <lineage>
        <taxon>Bacteria</taxon>
        <taxon>Pseudomonadati</taxon>
        <taxon>Pseudomonadota</taxon>
        <taxon>Gammaproteobacteria</taxon>
        <taxon>Enterobacterales</taxon>
        <taxon>Erwiniaceae</taxon>
        <taxon>Tatumella</taxon>
    </lineage>
</organism>
<comment type="subcellular location">
    <subcellularLocation>
        <location evidence="1">Cytoplasm</location>
    </subcellularLocation>
</comment>
<dbReference type="PROSITE" id="PS51094">
    <property type="entry name" value="PTS_EIIA_TYPE_2"/>
    <property type="match status" value="1"/>
</dbReference>
<evidence type="ECO:0000256" key="3">
    <source>
        <dbReference type="ARBA" id="ARBA00022490"/>
    </source>
</evidence>
<protein>
    <submittedName>
        <fullName evidence="8">PTS sugar transporter subunit IIA</fullName>
    </submittedName>
</protein>
<evidence type="ECO:0000313" key="9">
    <source>
        <dbReference type="Proteomes" id="UP001596230"/>
    </source>
</evidence>
<keyword evidence="5" id="KW-0598">Phosphotransferase system</keyword>
<dbReference type="PANTHER" id="PTHR36203:SF4">
    <property type="entry name" value="MANNITOL-SPECIFIC CRYPTIC PHOSPHOTRANSFERASE ENZYME IIA COMPONENT"/>
    <property type="match status" value="1"/>
</dbReference>
<evidence type="ECO:0000313" key="8">
    <source>
        <dbReference type="EMBL" id="MFC6377147.1"/>
    </source>
</evidence>
<keyword evidence="9" id="KW-1185">Reference proteome</keyword>
<dbReference type="Gene3D" id="3.40.930.10">
    <property type="entry name" value="Mannitol-specific EII, Chain A"/>
    <property type="match status" value="1"/>
</dbReference>
<sequence>MLSDYLNNDRIRVCDRLDNWQQAIELAGEPLLREGVISRRYIEEIIAEHRRTGPYYVLAPGVAMPHSRPENGSHGIGLSLLVVKDGVAFGSDGNDPVRLIFLLAAKDADSHISLISSLAELLDDEDNIALLASGDPAVLHSLIRRY</sequence>
<dbReference type="EMBL" id="JBHSUB010000005">
    <property type="protein sequence ID" value="MFC6377147.1"/>
    <property type="molecule type" value="Genomic_DNA"/>
</dbReference>
<dbReference type="PANTHER" id="PTHR36203">
    <property type="entry name" value="ASCORBATE-SPECIFIC PTS SYSTEM EIIA COMPONENT"/>
    <property type="match status" value="1"/>
</dbReference>
<dbReference type="InterPro" id="IPR051351">
    <property type="entry name" value="Ascorbate-PTS_EIIA_comp"/>
</dbReference>
<evidence type="ECO:0000256" key="1">
    <source>
        <dbReference type="ARBA" id="ARBA00004496"/>
    </source>
</evidence>
<reference evidence="9" key="1">
    <citation type="journal article" date="2019" name="Int. J. Syst. Evol. Microbiol.">
        <title>The Global Catalogue of Microorganisms (GCM) 10K type strain sequencing project: providing services to taxonomists for standard genome sequencing and annotation.</title>
        <authorList>
            <consortium name="The Broad Institute Genomics Platform"/>
            <consortium name="The Broad Institute Genome Sequencing Center for Infectious Disease"/>
            <person name="Wu L."/>
            <person name="Ma J."/>
        </authorList>
    </citation>
    <scope>NUCLEOTIDE SEQUENCE [LARGE SCALE GENOMIC DNA]</scope>
    <source>
        <strain evidence="9">CGMCC 1.18518</strain>
    </source>
</reference>
<dbReference type="Proteomes" id="UP001596230">
    <property type="component" value="Unassembled WGS sequence"/>
</dbReference>
<dbReference type="RefSeq" id="WP_212712229.1">
    <property type="nucleotide sequence ID" value="NZ_JBHSUB010000005.1"/>
</dbReference>
<feature type="domain" description="PTS EIIA type-2" evidence="7">
    <location>
        <begin position="4"/>
        <end position="146"/>
    </location>
</feature>